<dbReference type="Proteomes" id="UP001054945">
    <property type="component" value="Unassembled WGS sequence"/>
</dbReference>
<organism evidence="2 3">
    <name type="scientific">Caerostris extrusa</name>
    <name type="common">Bark spider</name>
    <name type="synonym">Caerostris bankana</name>
    <dbReference type="NCBI Taxonomy" id="172846"/>
    <lineage>
        <taxon>Eukaryota</taxon>
        <taxon>Metazoa</taxon>
        <taxon>Ecdysozoa</taxon>
        <taxon>Arthropoda</taxon>
        <taxon>Chelicerata</taxon>
        <taxon>Arachnida</taxon>
        <taxon>Araneae</taxon>
        <taxon>Araneomorphae</taxon>
        <taxon>Entelegynae</taxon>
        <taxon>Araneoidea</taxon>
        <taxon>Araneidae</taxon>
        <taxon>Caerostris</taxon>
    </lineage>
</organism>
<reference evidence="2 3" key="1">
    <citation type="submission" date="2021-06" db="EMBL/GenBank/DDBJ databases">
        <title>Caerostris extrusa draft genome.</title>
        <authorList>
            <person name="Kono N."/>
            <person name="Arakawa K."/>
        </authorList>
    </citation>
    <scope>NUCLEOTIDE SEQUENCE [LARGE SCALE GENOMIC DNA]</scope>
</reference>
<sequence>MEMVNSSQKRRSWISNQSSQTRCSDAGKYMLAIRKQKWCRKYSSPNRFYFRSCLLVSRSYLDLSASGDDASQMGFEDTGLATIAVYKKRALYSWKHKLIQP</sequence>
<accession>A0AAV4MA72</accession>
<evidence type="ECO:0000313" key="3">
    <source>
        <dbReference type="Proteomes" id="UP001054945"/>
    </source>
</evidence>
<comment type="caution">
    <text evidence="2">The sequence shown here is derived from an EMBL/GenBank/DDBJ whole genome shotgun (WGS) entry which is preliminary data.</text>
</comment>
<gene>
    <name evidence="2" type="ORF">CEXT_124321</name>
</gene>
<protein>
    <submittedName>
        <fullName evidence="2">Uncharacterized protein</fullName>
    </submittedName>
</protein>
<evidence type="ECO:0000256" key="1">
    <source>
        <dbReference type="SAM" id="MobiDB-lite"/>
    </source>
</evidence>
<keyword evidence="3" id="KW-1185">Reference proteome</keyword>
<evidence type="ECO:0000313" key="2">
    <source>
        <dbReference type="EMBL" id="GIX68793.1"/>
    </source>
</evidence>
<proteinExistence type="predicted"/>
<dbReference type="AlphaFoldDB" id="A0AAV4MA72"/>
<name>A0AAV4MA72_CAEEX</name>
<feature type="region of interest" description="Disordered" evidence="1">
    <location>
        <begin position="1"/>
        <end position="22"/>
    </location>
</feature>
<dbReference type="EMBL" id="BPLR01019525">
    <property type="protein sequence ID" value="GIX68793.1"/>
    <property type="molecule type" value="Genomic_DNA"/>
</dbReference>